<dbReference type="STRING" id="690879.TSACC_2393"/>
<evidence type="ECO:0000313" key="2">
    <source>
        <dbReference type="Proteomes" id="UP000076023"/>
    </source>
</evidence>
<sequence>MALRDIPSFREYLWKVYSALRGTADEPEPAAAAIEPPVFSGDYPSWDVAAAECGGYDADQIFIKIKEAAIAVRDGFAAFERDSVLFEKPEYRWETLAALLWQAARDRGELRVLDFGGSLGSVYFQSRVYLTGLPRLLWGVVEQPHYVDFGNRELSSEALRFFREIDQGIEEVRPNAAFFGASLQYVDSPFDILDSFLSRRVSSVIFDKLALIDQPEDRLTIQRVPKNVYEASYPAWFFSECRFLKYVKSAGYSCVSEWRNVDHYLLEGGQTIFKGYHFVRRD</sequence>
<gene>
    <name evidence="1" type="ORF">TSACC_2393</name>
</gene>
<protein>
    <submittedName>
        <fullName evidence="1">Putative methyltransferase, LIC12133 family</fullName>
    </submittedName>
</protein>
<dbReference type="RefSeq" id="WP_084400141.1">
    <property type="nucleotide sequence ID" value="NZ_BDCO01000002.1"/>
</dbReference>
<dbReference type="GO" id="GO:0032259">
    <property type="term" value="P:methylation"/>
    <property type="evidence" value="ECO:0007669"/>
    <property type="project" value="UniProtKB-KW"/>
</dbReference>
<name>A0A146G5H2_TERSA</name>
<dbReference type="OrthoDB" id="5180856at2"/>
<dbReference type="GO" id="GO:0008168">
    <property type="term" value="F:methyltransferase activity"/>
    <property type="evidence" value="ECO:0007669"/>
    <property type="project" value="UniProtKB-KW"/>
</dbReference>
<dbReference type="InParanoid" id="A0A146G5H2"/>
<dbReference type="Proteomes" id="UP000076023">
    <property type="component" value="Unassembled WGS sequence"/>
</dbReference>
<keyword evidence="1" id="KW-0808">Transferase</keyword>
<dbReference type="EMBL" id="BDCO01000002">
    <property type="protein sequence ID" value="GAT31996.1"/>
    <property type="molecule type" value="Genomic_DNA"/>
</dbReference>
<dbReference type="NCBIfam" id="TIGR04325">
    <property type="entry name" value="MTase_LIC12133"/>
    <property type="match status" value="1"/>
</dbReference>
<evidence type="ECO:0000313" key="1">
    <source>
        <dbReference type="EMBL" id="GAT31996.1"/>
    </source>
</evidence>
<dbReference type="InterPro" id="IPR027612">
    <property type="entry name" value="Put_MTase_LIC12133"/>
</dbReference>
<keyword evidence="1" id="KW-0489">Methyltransferase</keyword>
<accession>A0A146G5H2</accession>
<dbReference type="AlphaFoldDB" id="A0A146G5H2"/>
<comment type="caution">
    <text evidence="1">The sequence shown here is derived from an EMBL/GenBank/DDBJ whole genome shotgun (WGS) entry which is preliminary data.</text>
</comment>
<keyword evidence="2" id="KW-1185">Reference proteome</keyword>
<reference evidence="2" key="1">
    <citation type="journal article" date="2017" name="Genome Announc.">
        <title>Draft Genome Sequence of Terrimicrobium sacchariphilum NM-5T, a Facultative Anaerobic Soil Bacterium of the Class Spartobacteria.</title>
        <authorList>
            <person name="Qiu Y.L."/>
            <person name="Tourlousse D.M."/>
            <person name="Matsuura N."/>
            <person name="Ohashi A."/>
            <person name="Sekiguchi Y."/>
        </authorList>
    </citation>
    <scope>NUCLEOTIDE SEQUENCE [LARGE SCALE GENOMIC DNA]</scope>
    <source>
        <strain evidence="2">NM-5</strain>
    </source>
</reference>
<proteinExistence type="predicted"/>
<organism evidence="1 2">
    <name type="scientific">Terrimicrobium sacchariphilum</name>
    <dbReference type="NCBI Taxonomy" id="690879"/>
    <lineage>
        <taxon>Bacteria</taxon>
        <taxon>Pseudomonadati</taxon>
        <taxon>Verrucomicrobiota</taxon>
        <taxon>Terrimicrobiia</taxon>
        <taxon>Terrimicrobiales</taxon>
        <taxon>Terrimicrobiaceae</taxon>
        <taxon>Terrimicrobium</taxon>
    </lineage>
</organism>